<dbReference type="InterPro" id="IPR010870">
    <property type="entry name" value="Porin_O/P"/>
</dbReference>
<keyword evidence="2" id="KW-1185">Reference proteome</keyword>
<dbReference type="Gene3D" id="2.40.160.10">
    <property type="entry name" value="Porin"/>
    <property type="match status" value="1"/>
</dbReference>
<sequence>MCAVAGGLAVAWAGPAGAQALSWDSGELVSQDGGFAIRPKGRLVLDGYSTTGSAHDARNASGREWRTLRAGLAGRSGKHLIYNVEADFQGGETVLRSTYLVWRDEWDGRELEFTLGNRLSERGLEGSSSSEGTAFMERNSVALAAAPVKGFYGWGGIAKIYGAGWHLAGEVAGEDPANREATRDTTTYLLRGHWNPVRSETGLVHLGAWAFYEDLGERKSLSRNTNWAGHFNDQVQVALGAIADPVHGQGYGLELGGVRGRGWSFVEAGRREIDARSLHADVDAWSLSAGWSLTGEPSAYSSRSGTFVKTAPARPVSKGGFGGWDVAIRYQVLDNTDAPLGGLGREAEVGVNWRLEQWMRLMVDLSHWEVERPDGPYAGADRGDSLAGRLQLTF</sequence>
<reference evidence="1 2" key="1">
    <citation type="submission" date="2024-06" db="EMBL/GenBank/DDBJ databases">
        <title>Genomic Encyclopedia of Type Strains, Phase IV (KMG-IV): sequencing the most valuable type-strain genomes for metagenomic binning, comparative biology and taxonomic classification.</title>
        <authorList>
            <person name="Goeker M."/>
        </authorList>
    </citation>
    <scope>NUCLEOTIDE SEQUENCE [LARGE SCALE GENOMIC DNA]</scope>
    <source>
        <strain evidence="1 2">DSM 17809</strain>
    </source>
</reference>
<dbReference type="InterPro" id="IPR023614">
    <property type="entry name" value="Porin_dom_sf"/>
</dbReference>
<evidence type="ECO:0000313" key="2">
    <source>
        <dbReference type="Proteomes" id="UP001549110"/>
    </source>
</evidence>
<organism evidence="1 2">
    <name type="scientific">Phenylobacterium koreense</name>
    <dbReference type="NCBI Taxonomy" id="266125"/>
    <lineage>
        <taxon>Bacteria</taxon>
        <taxon>Pseudomonadati</taxon>
        <taxon>Pseudomonadota</taxon>
        <taxon>Alphaproteobacteria</taxon>
        <taxon>Caulobacterales</taxon>
        <taxon>Caulobacteraceae</taxon>
        <taxon>Phenylobacterium</taxon>
    </lineage>
</organism>
<dbReference type="EMBL" id="JBEPLU010000001">
    <property type="protein sequence ID" value="MET3525360.1"/>
    <property type="molecule type" value="Genomic_DNA"/>
</dbReference>
<comment type="caution">
    <text evidence="1">The sequence shown here is derived from an EMBL/GenBank/DDBJ whole genome shotgun (WGS) entry which is preliminary data.</text>
</comment>
<name>A0ABV2EEC0_9CAUL</name>
<accession>A0ABV2EEC0</accession>
<protein>
    <submittedName>
        <fullName evidence="1">Phosphate-selective porin OprO/OprP</fullName>
    </submittedName>
</protein>
<dbReference type="RefSeq" id="WP_331930007.1">
    <property type="nucleotide sequence ID" value="NZ_JBEPLU010000001.1"/>
</dbReference>
<dbReference type="Pfam" id="PF07396">
    <property type="entry name" value="Porin_O_P"/>
    <property type="match status" value="1"/>
</dbReference>
<proteinExistence type="predicted"/>
<gene>
    <name evidence="1" type="ORF">ABID41_000455</name>
</gene>
<evidence type="ECO:0000313" key="1">
    <source>
        <dbReference type="EMBL" id="MET3525360.1"/>
    </source>
</evidence>
<dbReference type="Proteomes" id="UP001549110">
    <property type="component" value="Unassembled WGS sequence"/>
</dbReference>